<dbReference type="RefSeq" id="WP_390214211.1">
    <property type="nucleotide sequence ID" value="NZ_JBHLXJ010000018.1"/>
</dbReference>
<comment type="caution">
    <text evidence="3">The sequence shown here is derived from an EMBL/GenBank/DDBJ whole genome shotgun (WGS) entry which is preliminary data.</text>
</comment>
<keyword evidence="1" id="KW-0732">Signal</keyword>
<dbReference type="InterPro" id="IPR057744">
    <property type="entry name" value="OTAase-like"/>
</dbReference>
<dbReference type="SUPFAM" id="SSF51556">
    <property type="entry name" value="Metallo-dependent hydrolases"/>
    <property type="match status" value="1"/>
</dbReference>
<gene>
    <name evidence="3" type="ORF">ACFFJH_17395</name>
</gene>
<dbReference type="PANTHER" id="PTHR43135">
    <property type="entry name" value="ALPHA-D-RIBOSE 1-METHYLPHOSPHONATE 5-TRIPHOSPHATE DIPHOSPHATASE"/>
    <property type="match status" value="1"/>
</dbReference>
<evidence type="ECO:0000259" key="2">
    <source>
        <dbReference type="Pfam" id="PF01979"/>
    </source>
</evidence>
<dbReference type="SUPFAM" id="SSF51338">
    <property type="entry name" value="Composite domain of metallo-dependent hydrolases"/>
    <property type="match status" value="1"/>
</dbReference>
<dbReference type="InterPro" id="IPR011059">
    <property type="entry name" value="Metal-dep_hydrolase_composite"/>
</dbReference>
<keyword evidence="4" id="KW-1185">Reference proteome</keyword>
<accession>A0ABV6IIC5</accession>
<dbReference type="EMBL" id="JBHLXJ010000018">
    <property type="protein sequence ID" value="MFC0351601.1"/>
    <property type="molecule type" value="Genomic_DNA"/>
</dbReference>
<feature type="domain" description="Amidohydrolase-related" evidence="2">
    <location>
        <begin position="81"/>
        <end position="433"/>
    </location>
</feature>
<dbReference type="Gene3D" id="3.20.20.140">
    <property type="entry name" value="Metal-dependent hydrolases"/>
    <property type="match status" value="1"/>
</dbReference>
<organism evidence="3 4">
    <name type="scientific">Undibacterium danionis</name>
    <dbReference type="NCBI Taxonomy" id="1812100"/>
    <lineage>
        <taxon>Bacteria</taxon>
        <taxon>Pseudomonadati</taxon>
        <taxon>Pseudomonadota</taxon>
        <taxon>Betaproteobacteria</taxon>
        <taxon>Burkholderiales</taxon>
        <taxon>Oxalobacteraceae</taxon>
        <taxon>Undibacterium</taxon>
    </lineage>
</organism>
<evidence type="ECO:0000313" key="4">
    <source>
        <dbReference type="Proteomes" id="UP001589844"/>
    </source>
</evidence>
<sequence>MPKLTRLTFLIATAITATLSSAGASHAIAGTTVINCGKLLDVKAGVWRERVSITIENNSVKSITAMQSDPSHIDLSNYACLPGLMDMHVHLSDDPKPQVEQFRNALSLDAIDYAYSSTKLAERTLMAGFTTVRDLGAADGLNVAMKRAIENGSIPGPRMFTAGKAIGTTGGHADPSNGLSMAMRRAKGKPGPENGVINSADTAREAVRSRYQEGADLIKITATGGVLSQAASGQNSQFTDEELRAIVSTAKDYGFRVAAHAHGNEGIKRALRAGIDSIEHGTYMDDEAIALFKKMGAWYVPTISAGKFVAEKAKIPNYFSPVVQPKAAAIGPLIQGTFARAVKAGVNIAFGTDAGVFPNGENAKEFRYMVEAGMSPIAAIRSATLGAAELLNQSKRLGSVEPSYAADIVAVKGDPLTDITLLEKIDFVMKDGVVYKKPDTK</sequence>
<proteinExistence type="predicted"/>
<dbReference type="InterPro" id="IPR006680">
    <property type="entry name" value="Amidohydro-rel"/>
</dbReference>
<evidence type="ECO:0000256" key="1">
    <source>
        <dbReference type="SAM" id="SignalP"/>
    </source>
</evidence>
<dbReference type="Pfam" id="PF01979">
    <property type="entry name" value="Amidohydro_1"/>
    <property type="match status" value="1"/>
</dbReference>
<reference evidence="3 4" key="1">
    <citation type="submission" date="2024-09" db="EMBL/GenBank/DDBJ databases">
        <authorList>
            <person name="Sun Q."/>
            <person name="Mori K."/>
        </authorList>
    </citation>
    <scope>NUCLEOTIDE SEQUENCE [LARGE SCALE GENOMIC DNA]</scope>
    <source>
        <strain evidence="3 4">CCM 8677</strain>
    </source>
</reference>
<dbReference type="Gene3D" id="2.30.40.10">
    <property type="entry name" value="Urease, subunit C, domain 1"/>
    <property type="match status" value="1"/>
</dbReference>
<dbReference type="InterPro" id="IPR032466">
    <property type="entry name" value="Metal_Hydrolase"/>
</dbReference>
<dbReference type="Proteomes" id="UP001589844">
    <property type="component" value="Unassembled WGS sequence"/>
</dbReference>
<name>A0ABV6IIC5_9BURK</name>
<dbReference type="PANTHER" id="PTHR43135:SF3">
    <property type="entry name" value="ALPHA-D-RIBOSE 1-METHYLPHOSPHONATE 5-TRIPHOSPHATE DIPHOSPHATASE"/>
    <property type="match status" value="1"/>
</dbReference>
<feature type="chain" id="PRO_5046358636" evidence="1">
    <location>
        <begin position="23"/>
        <end position="441"/>
    </location>
</feature>
<feature type="signal peptide" evidence="1">
    <location>
        <begin position="1"/>
        <end position="22"/>
    </location>
</feature>
<dbReference type="InterPro" id="IPR051781">
    <property type="entry name" value="Metallo-dep_Hydrolase"/>
</dbReference>
<protein>
    <submittedName>
        <fullName evidence="3">Amidohydrolase family protein</fullName>
    </submittedName>
</protein>
<dbReference type="CDD" id="cd01299">
    <property type="entry name" value="Met_dep_hydrolase_A"/>
    <property type="match status" value="1"/>
</dbReference>
<evidence type="ECO:0000313" key="3">
    <source>
        <dbReference type="EMBL" id="MFC0351601.1"/>
    </source>
</evidence>